<dbReference type="InterPro" id="IPR002934">
    <property type="entry name" value="Polymerase_NTP_transf_dom"/>
</dbReference>
<dbReference type="Proteomes" id="UP001500967">
    <property type="component" value="Unassembled WGS sequence"/>
</dbReference>
<name>A0ABN0TSJ8_9ACTN</name>
<dbReference type="CDD" id="cd05403">
    <property type="entry name" value="NT_KNTase_like"/>
    <property type="match status" value="1"/>
</dbReference>
<dbReference type="InterPro" id="IPR043519">
    <property type="entry name" value="NT_sf"/>
</dbReference>
<protein>
    <submittedName>
        <fullName evidence="2">Nucleotidyltransferase domain-containing protein</fullName>
    </submittedName>
</protein>
<dbReference type="Pfam" id="PF01909">
    <property type="entry name" value="NTP_transf_2"/>
    <property type="match status" value="1"/>
</dbReference>
<feature type="domain" description="Polymerase nucleotidyl transferase" evidence="1">
    <location>
        <begin position="51"/>
        <end position="84"/>
    </location>
</feature>
<dbReference type="EMBL" id="BAAAGX010000006">
    <property type="protein sequence ID" value="GAA0229111.1"/>
    <property type="molecule type" value="Genomic_DNA"/>
</dbReference>
<comment type="caution">
    <text evidence="2">The sequence shown here is derived from an EMBL/GenBank/DDBJ whole genome shotgun (WGS) entry which is preliminary data.</text>
</comment>
<sequence>MRCEPLTEPVRITDADTDVESQPVRARLLDHAGVLSDHHLHEMAQRLVDVPGIVGVMLGGSRARNTHTDSSDVDLGLYYRPPLDVEALGALARELAGPDAAVTAPGGWGPWVDGGGWLHVDDTPVDWIYRELDRVDTAWRDAREGRFHFHFQVGHPLGVPDFSYAGEVALGRILADPSGVLTALRAEAQQYPPELRRRVVTTALGEAEFALTIAGKGVGRRDTAYVAGCLFRVVGLCAHALHAHAGAWLINEKGAVDAAAALPGAPLDFAEAAHGVLAGLGRSEIDLRAARHTAGRLIAATSASCGQRFRR</sequence>
<gene>
    <name evidence="2" type="ORF">GCM10009539_13140</name>
</gene>
<evidence type="ECO:0000313" key="3">
    <source>
        <dbReference type="Proteomes" id="UP001500967"/>
    </source>
</evidence>
<proteinExistence type="predicted"/>
<evidence type="ECO:0000313" key="2">
    <source>
        <dbReference type="EMBL" id="GAA0229111.1"/>
    </source>
</evidence>
<dbReference type="Gene3D" id="3.30.460.10">
    <property type="entry name" value="Beta Polymerase, domain 2"/>
    <property type="match status" value="1"/>
</dbReference>
<dbReference type="SUPFAM" id="SSF81301">
    <property type="entry name" value="Nucleotidyltransferase"/>
    <property type="match status" value="1"/>
</dbReference>
<evidence type="ECO:0000259" key="1">
    <source>
        <dbReference type="Pfam" id="PF01909"/>
    </source>
</evidence>
<organism evidence="2 3">
    <name type="scientific">Cryptosporangium japonicum</name>
    <dbReference type="NCBI Taxonomy" id="80872"/>
    <lineage>
        <taxon>Bacteria</taxon>
        <taxon>Bacillati</taxon>
        <taxon>Actinomycetota</taxon>
        <taxon>Actinomycetes</taxon>
        <taxon>Cryptosporangiales</taxon>
        <taxon>Cryptosporangiaceae</taxon>
        <taxon>Cryptosporangium</taxon>
    </lineage>
</organism>
<accession>A0ABN0TSJ8</accession>
<reference evidence="2 3" key="1">
    <citation type="journal article" date="2019" name="Int. J. Syst. Evol. Microbiol.">
        <title>The Global Catalogue of Microorganisms (GCM) 10K type strain sequencing project: providing services to taxonomists for standard genome sequencing and annotation.</title>
        <authorList>
            <consortium name="The Broad Institute Genomics Platform"/>
            <consortium name="The Broad Institute Genome Sequencing Center for Infectious Disease"/>
            <person name="Wu L."/>
            <person name="Ma J."/>
        </authorList>
    </citation>
    <scope>NUCLEOTIDE SEQUENCE [LARGE SCALE GENOMIC DNA]</scope>
    <source>
        <strain evidence="2 3">JCM 10425</strain>
    </source>
</reference>
<keyword evidence="3" id="KW-1185">Reference proteome</keyword>